<dbReference type="SUPFAM" id="SSF81296">
    <property type="entry name" value="E set domains"/>
    <property type="match status" value="8"/>
</dbReference>
<dbReference type="OrthoDB" id="18740at2759"/>
<sequence length="1116" mass="123455">MSSTAVVGEYYLKDPNDDRRVKVGTYSDTSYDPSPTKAGFFTDGSHRESMGDSHRGSVSTSHRGSISTSHRGSVRSSRRESVRSSHRESVRSSHRGSMSNGYANGDSFRRDSRPNVPFVSGDGVNQARVDRPAAVKVLPYGMVGDYFTVETQGPYDHTAQTLDLSKERDGQIIGNYTPDNIGPWTVSVKHEGDHIPNSPFTCEVYDPTQVEVNDLHDDILGKLVKFSVNTAKAGNGDLTVHVNGPDGRRVRSKIEDVGPHNYNVSFSPDTTGNHKVEVEFNNDEVNGSPFDCYISEPELVEAEESHSVFAVNHDHDDHDHHHHDHDHHHHHDHHDAPATYTVTESRVLEPPKREVIVTAIHGAVVDRPAGFLVDATRAGGGDFDITITNNEHPVPYQVVGEREPGVFEVTFLPKEAGTYRIDVFYDGQPVRGSPFYVRIQDSADIEHYIYVPSKTTVYQEVEVEQPRYSVVEETRVHRPPSPVYRTPTPPPVVYRARTPPPVVYRAPSPPPVVYRAPTPPPVVYRAPTPPPVVYSAPPQQISYQQSPAVNDRCYAHGEKLHTAFKDRHAEFPIRTEDSMNMKEMDVQILGPTTRALASLEKDADTTANVRFVPTETGRFDTSIKYYGKEAEGNPFSFTVVDPNSITCVYPPVGADRSFTWPVDDPCKVTLDTSKAGSGRLGTKVMDPLGSSIPTNFDQDNAFQFTPRMEGRHPINLEWDGADLAPIYCDAYYNRDRPRTPPSPAKQSYEVILKGTGLQRAMVDETAEFTIDGSRAGGGDGYSTDGRGTPACSVTGPEGPVDVYLQPLDSQGDMYKARYTPKVPGVHDLDVAWSGRPLEGSPYKVQVEGGARRDASKVELGGLDRDPVLVGEPAYLTADLRDAGQGGILSARCKGPSQKAKVNMLDNGNGTYNLEVIPREEGKHRMDVRYDDQKVKGSPFNFYAVGPVDPGKVRCFGPGLESGNLSGYRGNFVCETKGAGHGKLQVRVHGPKGGFNVRMTPIKDSGNRTIAVEYEPKEPGDYHIDVTWDKQHVPGSPFFVRIDDDSQSIHDRDGDYGYHSAPVLRSDSARRSRSASQRSRGQVRYPNYGYALPGNYKEKERIYGRRIEREGPISTYY</sequence>
<feature type="compositionally biased region" description="Basic and acidic residues" evidence="4">
    <location>
        <begin position="11"/>
        <end position="21"/>
    </location>
</feature>
<feature type="repeat" description="Filamin" evidence="3">
    <location>
        <begin position="215"/>
        <end position="294"/>
    </location>
</feature>
<evidence type="ECO:0000313" key="6">
    <source>
        <dbReference type="Proteomes" id="UP000838412"/>
    </source>
</evidence>
<comment type="similarity">
    <text evidence="1">Belongs to the filamin family.</text>
</comment>
<dbReference type="InterPro" id="IPR017868">
    <property type="entry name" value="Filamin/ABP280_repeat-like"/>
</dbReference>
<evidence type="ECO:0000256" key="3">
    <source>
        <dbReference type="PROSITE-ProRule" id="PRU00087"/>
    </source>
</evidence>
<feature type="compositionally biased region" description="Polar residues" evidence="4">
    <location>
        <begin position="56"/>
        <end position="68"/>
    </location>
</feature>
<dbReference type="PANTHER" id="PTHR38537:SF16">
    <property type="entry name" value="CALPONIN-HOMOLOGY (CH) DOMAIN-CONTAINING PROTEIN"/>
    <property type="match status" value="1"/>
</dbReference>
<dbReference type="Proteomes" id="UP000838412">
    <property type="component" value="Chromosome 14"/>
</dbReference>
<dbReference type="InterPro" id="IPR001298">
    <property type="entry name" value="Filamin/ABP280_rpt"/>
</dbReference>
<feature type="compositionally biased region" description="Basic residues" evidence="4">
    <location>
        <begin position="320"/>
        <end position="332"/>
    </location>
</feature>
<proteinExistence type="inferred from homology"/>
<feature type="compositionally biased region" description="Basic and acidic residues" evidence="4">
    <location>
        <begin position="77"/>
        <end position="91"/>
    </location>
</feature>
<feature type="repeat" description="Filamin" evidence="3">
    <location>
        <begin position="545"/>
        <end position="639"/>
    </location>
</feature>
<name>A0A8K0EDD1_BRALA</name>
<keyword evidence="6" id="KW-1185">Reference proteome</keyword>
<feature type="region of interest" description="Disordered" evidence="4">
    <location>
        <begin position="314"/>
        <end position="336"/>
    </location>
</feature>
<feature type="region of interest" description="Disordered" evidence="4">
    <location>
        <begin position="1"/>
        <end position="123"/>
    </location>
</feature>
<dbReference type="Gene3D" id="2.60.40.10">
    <property type="entry name" value="Immunoglobulins"/>
    <property type="match status" value="8"/>
</dbReference>
<feature type="repeat" description="Filamin" evidence="3">
    <location>
        <begin position="109"/>
        <end position="204"/>
    </location>
</feature>
<dbReference type="PANTHER" id="PTHR38537">
    <property type="entry name" value="JITTERBUG, ISOFORM N"/>
    <property type="match status" value="1"/>
</dbReference>
<dbReference type="InterPro" id="IPR013783">
    <property type="entry name" value="Ig-like_fold"/>
</dbReference>
<dbReference type="Pfam" id="PF00630">
    <property type="entry name" value="Filamin"/>
    <property type="match status" value="7"/>
</dbReference>
<organism evidence="5 6">
    <name type="scientific">Branchiostoma lanceolatum</name>
    <name type="common">Common lancelet</name>
    <name type="synonym">Amphioxus lanceolatum</name>
    <dbReference type="NCBI Taxonomy" id="7740"/>
    <lineage>
        <taxon>Eukaryota</taxon>
        <taxon>Metazoa</taxon>
        <taxon>Chordata</taxon>
        <taxon>Cephalochordata</taxon>
        <taxon>Leptocardii</taxon>
        <taxon>Amphioxiformes</taxon>
        <taxon>Branchiostomatidae</taxon>
        <taxon>Branchiostoma</taxon>
    </lineage>
</organism>
<feature type="compositionally biased region" description="Basic and acidic residues" evidence="4">
    <location>
        <begin position="44"/>
        <end position="55"/>
    </location>
</feature>
<feature type="repeat" description="Filamin" evidence="3">
    <location>
        <begin position="742"/>
        <end position="846"/>
    </location>
</feature>
<keyword evidence="2" id="KW-0677">Repeat</keyword>
<reference evidence="5" key="1">
    <citation type="submission" date="2022-01" db="EMBL/GenBank/DDBJ databases">
        <authorList>
            <person name="Braso-Vives M."/>
        </authorList>
    </citation>
    <scope>NUCLEOTIDE SEQUENCE</scope>
</reference>
<feature type="region of interest" description="Disordered" evidence="4">
    <location>
        <begin position="1049"/>
        <end position="1086"/>
    </location>
</feature>
<accession>A0A8K0EDD1</accession>
<evidence type="ECO:0000256" key="4">
    <source>
        <dbReference type="SAM" id="MobiDB-lite"/>
    </source>
</evidence>
<gene>
    <name evidence="5" type="primary">FLNC</name>
    <name evidence="5" type="ORF">BLAG_LOCUS7421</name>
</gene>
<evidence type="ECO:0000313" key="5">
    <source>
        <dbReference type="EMBL" id="CAH1244908.1"/>
    </source>
</evidence>
<evidence type="ECO:0000256" key="2">
    <source>
        <dbReference type="ARBA" id="ARBA00022737"/>
    </source>
</evidence>
<feature type="repeat" description="Filamin" evidence="3">
    <location>
        <begin position="345"/>
        <end position="439"/>
    </location>
</feature>
<dbReference type="GO" id="GO:0051015">
    <property type="term" value="F:actin filament binding"/>
    <property type="evidence" value="ECO:0007669"/>
    <property type="project" value="InterPro"/>
</dbReference>
<dbReference type="SMART" id="SM00557">
    <property type="entry name" value="IG_FLMN"/>
    <property type="match status" value="7"/>
</dbReference>
<dbReference type="PROSITE" id="PS50194">
    <property type="entry name" value="FILAMIN_REPEAT"/>
    <property type="match status" value="8"/>
</dbReference>
<feature type="repeat" description="Filamin" evidence="3">
    <location>
        <begin position="944"/>
        <end position="1041"/>
    </location>
</feature>
<dbReference type="EMBL" id="OV696699">
    <property type="protein sequence ID" value="CAH1244908.1"/>
    <property type="molecule type" value="Genomic_DNA"/>
</dbReference>
<dbReference type="GO" id="GO:0030036">
    <property type="term" value="P:actin cytoskeleton organization"/>
    <property type="evidence" value="ECO:0007669"/>
    <property type="project" value="InterPro"/>
</dbReference>
<evidence type="ECO:0000256" key="1">
    <source>
        <dbReference type="ARBA" id="ARBA00009238"/>
    </source>
</evidence>
<feature type="repeat" description="Filamin" evidence="3">
    <location>
        <begin position="849"/>
        <end position="943"/>
    </location>
</feature>
<dbReference type="AlphaFoldDB" id="A0A8K0EDD1"/>
<protein>
    <submittedName>
        <fullName evidence="5">FLNC protein</fullName>
    </submittedName>
</protein>
<feature type="repeat" description="Filamin" evidence="3">
    <location>
        <begin position="637"/>
        <end position="723"/>
    </location>
</feature>
<dbReference type="InterPro" id="IPR014756">
    <property type="entry name" value="Ig_E-set"/>
</dbReference>
<dbReference type="InterPro" id="IPR044801">
    <property type="entry name" value="Filamin"/>
</dbReference>